<dbReference type="InterPro" id="IPR026960">
    <property type="entry name" value="RVT-Znf"/>
</dbReference>
<evidence type="ECO:0000259" key="1">
    <source>
        <dbReference type="Pfam" id="PF13966"/>
    </source>
</evidence>
<feature type="domain" description="Reverse transcriptase zinc-binding" evidence="1">
    <location>
        <begin position="206"/>
        <end position="289"/>
    </location>
</feature>
<dbReference type="PANTHER" id="PTHR36617:SF15">
    <property type="entry name" value="REVERSE TRANSCRIPTASE ZINC-BINDING DOMAIN-CONTAINING PROTEIN"/>
    <property type="match status" value="1"/>
</dbReference>
<dbReference type="Pfam" id="PF14223">
    <property type="entry name" value="Retrotran_gag_2"/>
    <property type="match status" value="1"/>
</dbReference>
<sequence>MRNKFFLGGDMTEKKMSWVRWNQCLASKYLGGLGIGSILRLNIGLLFKWIWQFLCNSSALWVRVIKSIHGIQGDIHDTSPRCLSYSTWRGILSFIKCVKLKGIDLLSYRVHKIGNVSSTRFWEDVWCGEQPLKTIFPRIYLLETDRLYLFKNRVPFLDANSFLGHQPRGGLEMNKFVDLHAKLENIVLTDQDDSWSWTLDPSGFFVASVRHLIDSKTLDTSPNATRWIRYIPIKLNIFVWRLMLNKLPSRVNLDRRGIDVDSVLCPTCQVDVETINHIFFSCYMALELWAKLARWWDLDIPICANYFEWIEWLDSLQLLNEVKPSGPGALELPQSHTALLISSNVIGQSRKCDTLIESCLNKLLENTGLDWLPSLNRYRQVKVLEFFDCLGLRQGVEDLREQVSTGEVLEFFDCLVLRQGVEDLREQRAKRMMTGIKFDIDKFDGKNDFALWQMKLYTFHMHLGKSQFEHIDEFYKLVGELTDIDTAISDEDQALLLLTSLPSFYDNYMDTLLYGHDTLKLEDVLVKLNSKELQKMTKAKGDDGKGLYVRGRSGERDIKQDTDSAWSKSPERSIRLSCYICQSKEHLKRVCPKYSPKKSQGFVMNEDQVSGSGADGGLRNSARRVGSLNIWVLQGYSSRIGTGSMQVLQGVEFEAGLKDDMDARSDVYVPSNGCRKLSDDSNGYYWEYTPANGNVLSMEIIRNQSGNTLRVSQSRVYNEKLVQTLLEGHSILSLEGSLSGDCNLEKNGKWSCIYAVRSQEYQVVFTRPDIASADVARYMTLREAAKEATGLNGLAIESGFELKIVVGIATGALSKAIPGPRFQHSLPGLMDKDLCWEKKVKRSKTI</sequence>
<evidence type="ECO:0000313" key="2">
    <source>
        <dbReference type="EMBL" id="GEV88051.1"/>
    </source>
</evidence>
<dbReference type="PANTHER" id="PTHR36617">
    <property type="entry name" value="PROTEIN, PUTATIVE-RELATED"/>
    <property type="match status" value="1"/>
</dbReference>
<comment type="caution">
    <text evidence="2">The sequence shown here is derived from an EMBL/GenBank/DDBJ whole genome shotgun (WGS) entry which is preliminary data.</text>
</comment>
<accession>A0A699GRE5</accession>
<protein>
    <recommendedName>
        <fullName evidence="1">Reverse transcriptase zinc-binding domain-containing protein</fullName>
    </recommendedName>
</protein>
<dbReference type="Pfam" id="PF13966">
    <property type="entry name" value="zf-RVT"/>
    <property type="match status" value="1"/>
</dbReference>
<dbReference type="EMBL" id="BKCJ010037380">
    <property type="protein sequence ID" value="GEV88051.1"/>
    <property type="molecule type" value="Genomic_DNA"/>
</dbReference>
<proteinExistence type="predicted"/>
<organism evidence="2">
    <name type="scientific">Tanacetum cinerariifolium</name>
    <name type="common">Dalmatian daisy</name>
    <name type="synonym">Chrysanthemum cinerariifolium</name>
    <dbReference type="NCBI Taxonomy" id="118510"/>
    <lineage>
        <taxon>Eukaryota</taxon>
        <taxon>Viridiplantae</taxon>
        <taxon>Streptophyta</taxon>
        <taxon>Embryophyta</taxon>
        <taxon>Tracheophyta</taxon>
        <taxon>Spermatophyta</taxon>
        <taxon>Magnoliopsida</taxon>
        <taxon>eudicotyledons</taxon>
        <taxon>Gunneridae</taxon>
        <taxon>Pentapetalae</taxon>
        <taxon>asterids</taxon>
        <taxon>campanulids</taxon>
        <taxon>Asterales</taxon>
        <taxon>Asteraceae</taxon>
        <taxon>Asteroideae</taxon>
        <taxon>Anthemideae</taxon>
        <taxon>Anthemidinae</taxon>
        <taxon>Tanacetum</taxon>
    </lineage>
</organism>
<dbReference type="AlphaFoldDB" id="A0A699GRE5"/>
<name>A0A699GRE5_TANCI</name>
<gene>
    <name evidence="2" type="ORF">Tci_160028</name>
</gene>
<reference evidence="2" key="1">
    <citation type="journal article" date="2019" name="Sci. Rep.">
        <title>Draft genome of Tanacetum cinerariifolium, the natural source of mosquito coil.</title>
        <authorList>
            <person name="Yamashiro T."/>
            <person name="Shiraishi A."/>
            <person name="Satake H."/>
            <person name="Nakayama K."/>
        </authorList>
    </citation>
    <scope>NUCLEOTIDE SEQUENCE</scope>
</reference>